<proteinExistence type="predicted"/>
<accession>A0A560DR29</accession>
<sequence length="29" mass="3131">MLVMATHVSLPVVPAKAGTHSHRVEFGEE</sequence>
<dbReference type="Proteomes" id="UP000319949">
    <property type="component" value="Unassembled WGS sequence"/>
</dbReference>
<name>A0A560DR29_9BRAD</name>
<dbReference type="EMBL" id="VITK01000004">
    <property type="protein sequence ID" value="TWA99570.1"/>
    <property type="molecule type" value="Genomic_DNA"/>
</dbReference>
<comment type="caution">
    <text evidence="1">The sequence shown here is derived from an EMBL/GenBank/DDBJ whole genome shotgun (WGS) entry which is preliminary data.</text>
</comment>
<dbReference type="STRING" id="1803665.GCA_001641335_05743"/>
<reference evidence="1 2" key="1">
    <citation type="submission" date="2019-06" db="EMBL/GenBank/DDBJ databases">
        <title>Genomic Encyclopedia of Type Strains, Phase IV (KMG-V): Genome sequencing to study the core and pangenomes of soil and plant-associated prokaryotes.</title>
        <authorList>
            <person name="Whitman W."/>
        </authorList>
    </citation>
    <scope>NUCLEOTIDE SEQUENCE [LARGE SCALE GENOMIC DNA]</scope>
    <source>
        <strain evidence="1 2">BR 510</strain>
    </source>
</reference>
<evidence type="ECO:0000313" key="2">
    <source>
        <dbReference type="Proteomes" id="UP000319949"/>
    </source>
</evidence>
<protein>
    <submittedName>
        <fullName evidence="1">Uncharacterized protein</fullName>
    </submittedName>
</protein>
<evidence type="ECO:0000313" key="1">
    <source>
        <dbReference type="EMBL" id="TWA99570.1"/>
    </source>
</evidence>
<dbReference type="AlphaFoldDB" id="A0A560DR29"/>
<organism evidence="1 2">
    <name type="scientific">Bradyrhizobium stylosanthis</name>
    <dbReference type="NCBI Taxonomy" id="1803665"/>
    <lineage>
        <taxon>Bacteria</taxon>
        <taxon>Pseudomonadati</taxon>
        <taxon>Pseudomonadota</taxon>
        <taxon>Alphaproteobacteria</taxon>
        <taxon>Hyphomicrobiales</taxon>
        <taxon>Nitrobacteraceae</taxon>
        <taxon>Bradyrhizobium</taxon>
    </lineage>
</organism>
<keyword evidence="2" id="KW-1185">Reference proteome</keyword>
<gene>
    <name evidence="1" type="ORF">FBZ96_104546</name>
</gene>